<dbReference type="SUPFAM" id="SSF52091">
    <property type="entry name" value="SpoIIaa-like"/>
    <property type="match status" value="1"/>
</dbReference>
<sequence>MSTPSDARLICACACNVSLARGPAMIAYHTVPGSPVIEISVEGKITDHELREAIERMRGDLELNGKSRVLERIEHFSGIEPKALWTDLTLGVAVARKVTRAAVVADAGWIHASMHLARFFTKAEIKAFRVNELEQARAWINA</sequence>
<evidence type="ECO:0000313" key="2">
    <source>
        <dbReference type="Proteomes" id="UP000592780"/>
    </source>
</evidence>
<evidence type="ECO:0008006" key="3">
    <source>
        <dbReference type="Google" id="ProtNLM"/>
    </source>
</evidence>
<comment type="caution">
    <text evidence="1">The sequence shown here is derived from an EMBL/GenBank/DDBJ whole genome shotgun (WGS) entry which is preliminary data.</text>
</comment>
<dbReference type="InterPro" id="IPR036513">
    <property type="entry name" value="STAS_dom_sf"/>
</dbReference>
<dbReference type="EMBL" id="JACHDD010000003">
    <property type="protein sequence ID" value="MBB5423679.1"/>
    <property type="molecule type" value="Genomic_DNA"/>
</dbReference>
<name>A0A7W8PNJ3_PARAM</name>
<evidence type="ECO:0000313" key="1">
    <source>
        <dbReference type="EMBL" id="MBB5423679.1"/>
    </source>
</evidence>
<reference evidence="1 2" key="1">
    <citation type="submission" date="2020-08" db="EMBL/GenBank/DDBJ databases">
        <title>Genomic Encyclopedia of Type Strains, Phase IV (KMG-V): Genome sequencing to study the core and pangenomes of soil and plant-associated prokaryotes.</title>
        <authorList>
            <person name="Whitman W."/>
        </authorList>
    </citation>
    <scope>NUCLEOTIDE SEQUENCE [LARGE SCALE GENOMIC DNA]</scope>
    <source>
        <strain evidence="1 2">JPY158</strain>
    </source>
</reference>
<organism evidence="1 2">
    <name type="scientific">Paraburkholderia atlantica</name>
    <dbReference type="NCBI Taxonomy" id="2654982"/>
    <lineage>
        <taxon>Bacteria</taxon>
        <taxon>Pseudomonadati</taxon>
        <taxon>Pseudomonadota</taxon>
        <taxon>Betaproteobacteria</taxon>
        <taxon>Burkholderiales</taxon>
        <taxon>Burkholderiaceae</taxon>
        <taxon>Paraburkholderia</taxon>
    </lineage>
</organism>
<gene>
    <name evidence="1" type="ORF">HDG40_001823</name>
</gene>
<dbReference type="Pfam" id="PF11964">
    <property type="entry name" value="SpoIIAA-like"/>
    <property type="match status" value="1"/>
</dbReference>
<dbReference type="InterPro" id="IPR021866">
    <property type="entry name" value="SpoIIAA-like"/>
</dbReference>
<dbReference type="Proteomes" id="UP000592780">
    <property type="component" value="Unassembled WGS sequence"/>
</dbReference>
<protein>
    <recommendedName>
        <fullName evidence="3">STAS/SEC14 domain-containing protein</fullName>
    </recommendedName>
</protein>
<dbReference type="Gene3D" id="3.40.50.10600">
    <property type="entry name" value="SpoIIaa-like domains"/>
    <property type="match status" value="1"/>
</dbReference>
<accession>A0A7W8PNJ3</accession>
<proteinExistence type="predicted"/>
<keyword evidence="2" id="KW-1185">Reference proteome</keyword>
<dbReference type="InterPro" id="IPR038396">
    <property type="entry name" value="SpoIIAA-like_sf"/>
</dbReference>
<dbReference type="AlphaFoldDB" id="A0A7W8PNJ3"/>